<feature type="region of interest" description="Disordered" evidence="1">
    <location>
        <begin position="13"/>
        <end position="66"/>
    </location>
</feature>
<dbReference type="AlphaFoldDB" id="A0A538T2N3"/>
<sequence>MLLLLCLAPGHPCNAAPKPRGGGTTPPGRGNGRLLPVLDNGNPREPSADRAESTDSPDGPDSTGWDWDVTTMEGSLTRIGLQHAYSAEWMHAEVRHDLGNSLVAGVSVESWSTTSVQQAPLGQSVRESGIGPTTVRLTRGLAGVGEGHFAMAASSFVRVPGARAGPGPRTVEAGVSLPLEVPLGENTRLGAMVASNLVPNAISDGLHLEGVASLAVSHDFWDPLSGWIEAVSVSSGGDRPWLGVLNAGFSLEAVPHIGLMLGASGGIGGGTTDVGLFGRVNVHH</sequence>
<proteinExistence type="predicted"/>
<protein>
    <recommendedName>
        <fullName evidence="4">Transporter</fullName>
    </recommendedName>
</protein>
<dbReference type="Proteomes" id="UP000320913">
    <property type="component" value="Unassembled WGS sequence"/>
</dbReference>
<evidence type="ECO:0000256" key="1">
    <source>
        <dbReference type="SAM" id="MobiDB-lite"/>
    </source>
</evidence>
<evidence type="ECO:0000313" key="2">
    <source>
        <dbReference type="EMBL" id="TMQ57883.1"/>
    </source>
</evidence>
<reference evidence="2 3" key="1">
    <citation type="journal article" date="2019" name="Nat. Microbiol.">
        <title>Mediterranean grassland soil C-N compound turnover is dependent on rainfall and depth, and is mediated by genomically divergent microorganisms.</title>
        <authorList>
            <person name="Diamond S."/>
            <person name="Andeer P.F."/>
            <person name="Li Z."/>
            <person name="Crits-Christoph A."/>
            <person name="Burstein D."/>
            <person name="Anantharaman K."/>
            <person name="Lane K.R."/>
            <person name="Thomas B.C."/>
            <person name="Pan C."/>
            <person name="Northen T.R."/>
            <person name="Banfield J.F."/>
        </authorList>
    </citation>
    <scope>NUCLEOTIDE SEQUENCE [LARGE SCALE GENOMIC DNA]</scope>
    <source>
        <strain evidence="2">WS_5</strain>
    </source>
</reference>
<comment type="caution">
    <text evidence="2">The sequence shown here is derived from an EMBL/GenBank/DDBJ whole genome shotgun (WGS) entry which is preliminary data.</text>
</comment>
<name>A0A538T2N3_UNCEI</name>
<evidence type="ECO:0000313" key="3">
    <source>
        <dbReference type="Proteomes" id="UP000320913"/>
    </source>
</evidence>
<evidence type="ECO:0008006" key="4">
    <source>
        <dbReference type="Google" id="ProtNLM"/>
    </source>
</evidence>
<accession>A0A538T2N3</accession>
<dbReference type="EMBL" id="VBOV01000149">
    <property type="protein sequence ID" value="TMQ57883.1"/>
    <property type="molecule type" value="Genomic_DNA"/>
</dbReference>
<feature type="compositionally biased region" description="Gly residues" evidence="1">
    <location>
        <begin position="20"/>
        <end position="31"/>
    </location>
</feature>
<gene>
    <name evidence="2" type="ORF">E6K75_06110</name>
</gene>
<organism evidence="2 3">
    <name type="scientific">Eiseniibacteriota bacterium</name>
    <dbReference type="NCBI Taxonomy" id="2212470"/>
    <lineage>
        <taxon>Bacteria</taxon>
        <taxon>Candidatus Eiseniibacteriota</taxon>
    </lineage>
</organism>